<gene>
    <name evidence="4" type="ORF">HGB41_05350</name>
</gene>
<dbReference type="AlphaFoldDB" id="A0A7Y2JWQ3"/>
<evidence type="ECO:0000256" key="2">
    <source>
        <dbReference type="ARBA" id="ARBA00034247"/>
    </source>
</evidence>
<dbReference type="SUPFAM" id="SSF55073">
    <property type="entry name" value="Nucleotide cyclase"/>
    <property type="match status" value="1"/>
</dbReference>
<name>A0A7Y2JWQ3_9BURK</name>
<dbReference type="EMBL" id="JABAIV010000001">
    <property type="protein sequence ID" value="NNG22426.1"/>
    <property type="molecule type" value="Genomic_DNA"/>
</dbReference>
<dbReference type="SMART" id="SM00267">
    <property type="entry name" value="GGDEF"/>
    <property type="match status" value="1"/>
</dbReference>
<dbReference type="InterPro" id="IPR029787">
    <property type="entry name" value="Nucleotide_cyclase"/>
</dbReference>
<dbReference type="RefSeq" id="WP_171081768.1">
    <property type="nucleotide sequence ID" value="NZ_JABAIV010000001.1"/>
</dbReference>
<accession>A0A7Y2JWQ3</accession>
<dbReference type="PANTHER" id="PTHR45138:SF9">
    <property type="entry name" value="DIGUANYLATE CYCLASE DGCM-RELATED"/>
    <property type="match status" value="1"/>
</dbReference>
<dbReference type="GO" id="GO:0052621">
    <property type="term" value="F:diguanylate cyclase activity"/>
    <property type="evidence" value="ECO:0007669"/>
    <property type="project" value="UniProtKB-EC"/>
</dbReference>
<dbReference type="Pfam" id="PF00990">
    <property type="entry name" value="GGDEF"/>
    <property type="match status" value="1"/>
</dbReference>
<dbReference type="PANTHER" id="PTHR45138">
    <property type="entry name" value="REGULATORY COMPONENTS OF SENSORY TRANSDUCTION SYSTEM"/>
    <property type="match status" value="1"/>
</dbReference>
<evidence type="ECO:0000313" key="5">
    <source>
        <dbReference type="Proteomes" id="UP000533905"/>
    </source>
</evidence>
<dbReference type="GO" id="GO:0043709">
    <property type="term" value="P:cell adhesion involved in single-species biofilm formation"/>
    <property type="evidence" value="ECO:0007669"/>
    <property type="project" value="TreeGrafter"/>
</dbReference>
<dbReference type="Gene3D" id="3.30.70.270">
    <property type="match status" value="1"/>
</dbReference>
<reference evidence="4 5" key="1">
    <citation type="submission" date="2020-04" db="EMBL/GenBank/DDBJ databases">
        <title>Massilia sp. nov., a cold adapted bacteria isolated from Arctic soil.</title>
        <authorList>
            <person name="Son J."/>
            <person name="Ka J.-O."/>
        </authorList>
    </citation>
    <scope>NUCLEOTIDE SEQUENCE [LARGE SCALE GENOMIC DNA]</scope>
    <source>
        <strain evidence="4 5">ML15P13</strain>
    </source>
</reference>
<dbReference type="CDD" id="cd01949">
    <property type="entry name" value="GGDEF"/>
    <property type="match status" value="1"/>
</dbReference>
<comment type="catalytic activity">
    <reaction evidence="2">
        <text>2 GTP = 3',3'-c-di-GMP + 2 diphosphate</text>
        <dbReference type="Rhea" id="RHEA:24898"/>
        <dbReference type="ChEBI" id="CHEBI:33019"/>
        <dbReference type="ChEBI" id="CHEBI:37565"/>
        <dbReference type="ChEBI" id="CHEBI:58805"/>
        <dbReference type="EC" id="2.7.7.65"/>
    </reaction>
</comment>
<dbReference type="InterPro" id="IPR000160">
    <property type="entry name" value="GGDEF_dom"/>
</dbReference>
<proteinExistence type="predicted"/>
<dbReference type="NCBIfam" id="TIGR00254">
    <property type="entry name" value="GGDEF"/>
    <property type="match status" value="1"/>
</dbReference>
<sequence>MSHKLFRTPQLAAPELRMLLTLSRELFQTDEAGSSLRLVGHALADMTHPESALLLLRGARLELIGFDRQGKDHPAGNDHPMYVAGMAQLSTVLPSKGDSVTRDTHWRQVGPRMLALGVPVHAAVAALVVAWDRDLDATTQDRYGASMSLLLELATAALGKIDARRALEQLVGDQREHIATASLAHAAELARRDETETEMHLLSLTDVLTGLYNRRGFFVEAERIFKVSRRKRTRSAVIFADIDGLKRVNDQLGHDAGDALIRDAAFVLRHSFREADVVSRLGGDEFVAYTLDDEQPEVIRARVSANLQAFNLMQERPYTVSISTGLVQCDPLGRETLGDYVLQADEQMYLNKRSRLH</sequence>
<dbReference type="GO" id="GO:0005886">
    <property type="term" value="C:plasma membrane"/>
    <property type="evidence" value="ECO:0007669"/>
    <property type="project" value="TreeGrafter"/>
</dbReference>
<organism evidence="4 5">
    <name type="scientific">Telluria aromaticivorans</name>
    <dbReference type="NCBI Taxonomy" id="2725995"/>
    <lineage>
        <taxon>Bacteria</taxon>
        <taxon>Pseudomonadati</taxon>
        <taxon>Pseudomonadota</taxon>
        <taxon>Betaproteobacteria</taxon>
        <taxon>Burkholderiales</taxon>
        <taxon>Oxalobacteraceae</taxon>
        <taxon>Telluria group</taxon>
        <taxon>Telluria</taxon>
    </lineage>
</organism>
<evidence type="ECO:0000313" key="4">
    <source>
        <dbReference type="EMBL" id="NNG22426.1"/>
    </source>
</evidence>
<dbReference type="InterPro" id="IPR050469">
    <property type="entry name" value="Diguanylate_Cyclase"/>
</dbReference>
<dbReference type="InterPro" id="IPR043128">
    <property type="entry name" value="Rev_trsase/Diguanyl_cyclase"/>
</dbReference>
<dbReference type="Proteomes" id="UP000533905">
    <property type="component" value="Unassembled WGS sequence"/>
</dbReference>
<dbReference type="PROSITE" id="PS50887">
    <property type="entry name" value="GGDEF"/>
    <property type="match status" value="1"/>
</dbReference>
<feature type="domain" description="GGDEF" evidence="3">
    <location>
        <begin position="233"/>
        <end position="357"/>
    </location>
</feature>
<keyword evidence="5" id="KW-1185">Reference proteome</keyword>
<dbReference type="GO" id="GO:1902201">
    <property type="term" value="P:negative regulation of bacterial-type flagellum-dependent cell motility"/>
    <property type="evidence" value="ECO:0007669"/>
    <property type="project" value="TreeGrafter"/>
</dbReference>
<protein>
    <recommendedName>
        <fullName evidence="1">diguanylate cyclase</fullName>
        <ecNumber evidence="1">2.7.7.65</ecNumber>
    </recommendedName>
</protein>
<evidence type="ECO:0000256" key="1">
    <source>
        <dbReference type="ARBA" id="ARBA00012528"/>
    </source>
</evidence>
<comment type="caution">
    <text evidence="4">The sequence shown here is derived from an EMBL/GenBank/DDBJ whole genome shotgun (WGS) entry which is preliminary data.</text>
</comment>
<evidence type="ECO:0000259" key="3">
    <source>
        <dbReference type="PROSITE" id="PS50887"/>
    </source>
</evidence>
<dbReference type="EC" id="2.7.7.65" evidence="1"/>